<dbReference type="AlphaFoldDB" id="A0ABD3CJ46"/>
<dbReference type="InterPro" id="IPR051865">
    <property type="entry name" value="WD-repeat_CDT2_adapter"/>
</dbReference>
<evidence type="ECO:0000256" key="3">
    <source>
        <dbReference type="ARBA" id="ARBA00038344"/>
    </source>
</evidence>
<reference evidence="6" key="1">
    <citation type="journal article" date="2024" name="IScience">
        <title>Strigolactones Initiate the Formation of Haustorium-like Structures in Castilleja.</title>
        <authorList>
            <person name="Buerger M."/>
            <person name="Peterson D."/>
            <person name="Chory J."/>
        </authorList>
    </citation>
    <scope>NUCLEOTIDE SEQUENCE [LARGE SCALE GENOMIC DNA]</scope>
</reference>
<accession>A0ABD3CJ46</accession>
<evidence type="ECO:0000313" key="6">
    <source>
        <dbReference type="Proteomes" id="UP001632038"/>
    </source>
</evidence>
<evidence type="ECO:0000256" key="1">
    <source>
        <dbReference type="ARBA" id="ARBA00004906"/>
    </source>
</evidence>
<keyword evidence="6" id="KW-1185">Reference proteome</keyword>
<dbReference type="EMBL" id="JAVIJP010000034">
    <property type="protein sequence ID" value="KAL3629658.1"/>
    <property type="molecule type" value="Genomic_DNA"/>
</dbReference>
<name>A0ABD3CJ46_9LAMI</name>
<dbReference type="PANTHER" id="PTHR22852:SF0">
    <property type="entry name" value="DENTICLELESS PROTEIN HOMOLOG"/>
    <property type="match status" value="1"/>
</dbReference>
<dbReference type="InterPro" id="IPR001680">
    <property type="entry name" value="WD40_rpt"/>
</dbReference>
<sequence>MDDANILTASGDQSVKVWDAQEHKCIRALMAPGRVKSISCHPTDQVILLSLPSGSRDGSFVVCDTRCSENTYPELCLNFEGPSDKMPGAHTSRGRRCRRCGKVESRSITSVLYLKDEVSIATAGAVDSVIKFWDTRHLKGPVTQVCPNIESSTEEKRLHGISSLSQNMNGVFVAASCMDHSISMYVLQLEKGPVKTFSGAPKPSWLTANAVRTQKIQNLPLPIKPSHQYTHHAFQPPQQHSPFYYLHL</sequence>
<dbReference type="Proteomes" id="UP001632038">
    <property type="component" value="Unassembled WGS sequence"/>
</dbReference>
<dbReference type="PROSITE" id="PS50082">
    <property type="entry name" value="WD_REPEATS_2"/>
    <property type="match status" value="1"/>
</dbReference>
<dbReference type="InterPro" id="IPR036322">
    <property type="entry name" value="WD40_repeat_dom_sf"/>
</dbReference>
<feature type="repeat" description="WD" evidence="4">
    <location>
        <begin position="1"/>
        <end position="28"/>
    </location>
</feature>
<evidence type="ECO:0000256" key="2">
    <source>
        <dbReference type="ARBA" id="ARBA00022786"/>
    </source>
</evidence>
<dbReference type="InterPro" id="IPR015943">
    <property type="entry name" value="WD40/YVTN_repeat-like_dom_sf"/>
</dbReference>
<protein>
    <submittedName>
        <fullName evidence="5">Uncharacterized protein</fullName>
    </submittedName>
</protein>
<keyword evidence="4" id="KW-0853">WD repeat</keyword>
<evidence type="ECO:0000256" key="4">
    <source>
        <dbReference type="PROSITE-ProRule" id="PRU00221"/>
    </source>
</evidence>
<comment type="similarity">
    <text evidence="3">Belongs to the WD repeat cdt2 family.</text>
</comment>
<dbReference type="SUPFAM" id="SSF50978">
    <property type="entry name" value="WD40 repeat-like"/>
    <property type="match status" value="1"/>
</dbReference>
<dbReference type="Gene3D" id="2.130.10.10">
    <property type="entry name" value="YVTN repeat-like/Quinoprotein amine dehydrogenase"/>
    <property type="match status" value="1"/>
</dbReference>
<dbReference type="PANTHER" id="PTHR22852">
    <property type="entry name" value="LETHAL 2 DENTICLELESS PROTEIN RETINOIC ACID-REGULATED NUCLEAR MATRIX-ASSOCIATED PROTEIN"/>
    <property type="match status" value="1"/>
</dbReference>
<proteinExistence type="inferred from homology"/>
<evidence type="ECO:0000313" key="5">
    <source>
        <dbReference type="EMBL" id="KAL3629658.1"/>
    </source>
</evidence>
<comment type="caution">
    <text evidence="5">The sequence shown here is derived from an EMBL/GenBank/DDBJ whole genome shotgun (WGS) entry which is preliminary data.</text>
</comment>
<gene>
    <name evidence="5" type="ORF">CASFOL_026880</name>
</gene>
<organism evidence="5 6">
    <name type="scientific">Castilleja foliolosa</name>
    <dbReference type="NCBI Taxonomy" id="1961234"/>
    <lineage>
        <taxon>Eukaryota</taxon>
        <taxon>Viridiplantae</taxon>
        <taxon>Streptophyta</taxon>
        <taxon>Embryophyta</taxon>
        <taxon>Tracheophyta</taxon>
        <taxon>Spermatophyta</taxon>
        <taxon>Magnoliopsida</taxon>
        <taxon>eudicotyledons</taxon>
        <taxon>Gunneridae</taxon>
        <taxon>Pentapetalae</taxon>
        <taxon>asterids</taxon>
        <taxon>lamiids</taxon>
        <taxon>Lamiales</taxon>
        <taxon>Orobanchaceae</taxon>
        <taxon>Pedicularideae</taxon>
        <taxon>Castillejinae</taxon>
        <taxon>Castilleja</taxon>
    </lineage>
</organism>
<comment type="pathway">
    <text evidence="1">Protein modification; protein ubiquitination.</text>
</comment>
<keyword evidence="2" id="KW-0833">Ubl conjugation pathway</keyword>